<protein>
    <submittedName>
        <fullName evidence="2">Uncharacterized protein</fullName>
    </submittedName>
</protein>
<feature type="compositionally biased region" description="Low complexity" evidence="1">
    <location>
        <begin position="774"/>
        <end position="787"/>
    </location>
</feature>
<feature type="compositionally biased region" description="Acidic residues" evidence="1">
    <location>
        <begin position="872"/>
        <end position="884"/>
    </location>
</feature>
<proteinExistence type="predicted"/>
<evidence type="ECO:0000313" key="3">
    <source>
        <dbReference type="Proteomes" id="UP000179807"/>
    </source>
</evidence>
<feature type="compositionally biased region" description="Low complexity" evidence="1">
    <location>
        <begin position="798"/>
        <end position="809"/>
    </location>
</feature>
<feature type="compositionally biased region" description="Low complexity" evidence="1">
    <location>
        <begin position="858"/>
        <end position="869"/>
    </location>
</feature>
<feature type="compositionally biased region" description="Polar residues" evidence="1">
    <location>
        <begin position="816"/>
        <end position="845"/>
    </location>
</feature>
<accession>A0A1J4JFU0</accession>
<dbReference type="AlphaFoldDB" id="A0A1J4JFU0"/>
<keyword evidence="3" id="KW-1185">Reference proteome</keyword>
<gene>
    <name evidence="2" type="ORF">TRFO_09887</name>
</gene>
<name>A0A1J4JFU0_9EUKA</name>
<sequence length="915" mass="104311">MFDMVSNAISTSLCQIRANDIDSETASDLVPVKDFRDITETFGTTDLSTLKYLQRRDIRLIVNDRIVNNIVTTVLNDISFPITKNSVDDETALQILDVLTFDEAYPTIPKTNVDSVKNITTKDLQLYVNGRVIEKVINKISNQTPIPLTLNIVDDETAKEIIKNDKFDDVDEFGYYNISALTNYQANDIRLYVNNLIVDDIIDEMYSNLLFPIIPNIPSDETCEEIVQDDEFDDVEGFSIQTIDKLIDLEQPDIRLYVNDRIVDNIVEDIFDELSLPIGQNDVLDEDIMKIIDLPINDSINELPVGFPEAISIFKAIDIQYYVNDRIADGVVDDLYNAFHLPIVPNVVTDQDIQEILEDDFVDVPVLFADADVSKLLEISYGERRISIDRHILHNKLRNILGEVVDDVPIILNDCDDETAYDIIKNDTIEDSLPVLPKSNMSPMNHYVANDIVAYVNEKNAGEVVDNILYQNEIPLVHNVPDNESVERIAQMAVEDVFNALPIGFPEPISHYQPNDIQLYVNTRVVDEVVSDIYDSFGLPLIPNTVSDEAIQEILEEEYYEDVIPSFCDFDTTFLRNIHPGERRINFNFPIDSIHILCETDLPVVPNTVYDEDVSDILNIFQPIDQMDSYQFQFDDARPLQEYHAPKEVFEYLDDVCERVMQRILKTDGLTDLPIEEQAYVEDDTADAILGNLINDARIFKSMTKPCINPLKKFQLAERPYILQPEEVLDNLLWNDVLPNMPLVPIITKKKRLIDFRDVVDDIVLDNYAHSKSNHNSSEDLNNSNSSVDMNVPYLMTSPSNPSSPSLSPHQVPSLLDTSSSNDSIHQENNSKLLDSSDMSATFDDSLQKQNKNKNYRDNNTNNLSNISNDRIDDEFEEEEEEIGNDLISSEEFSDEIDDDNSRIEKHVKIVPSPF</sequence>
<reference evidence="2" key="1">
    <citation type="submission" date="2016-10" db="EMBL/GenBank/DDBJ databases">
        <authorList>
            <person name="Benchimol M."/>
            <person name="Almeida L.G."/>
            <person name="Vasconcelos A.T."/>
            <person name="Perreira-Neves A."/>
            <person name="Rosa I.A."/>
            <person name="Tasca T."/>
            <person name="Bogo M.R."/>
            <person name="de Souza W."/>
        </authorList>
    </citation>
    <scope>NUCLEOTIDE SEQUENCE [LARGE SCALE GENOMIC DNA]</scope>
    <source>
        <strain evidence="2">K</strain>
    </source>
</reference>
<dbReference type="RefSeq" id="XP_068349644.1">
    <property type="nucleotide sequence ID" value="XM_068495123.1"/>
</dbReference>
<organism evidence="2 3">
    <name type="scientific">Tritrichomonas foetus</name>
    <dbReference type="NCBI Taxonomy" id="1144522"/>
    <lineage>
        <taxon>Eukaryota</taxon>
        <taxon>Metamonada</taxon>
        <taxon>Parabasalia</taxon>
        <taxon>Tritrichomonadida</taxon>
        <taxon>Tritrichomonadidae</taxon>
        <taxon>Tritrichomonas</taxon>
    </lineage>
</organism>
<feature type="region of interest" description="Disordered" evidence="1">
    <location>
        <begin position="770"/>
        <end position="897"/>
    </location>
</feature>
<evidence type="ECO:0000256" key="1">
    <source>
        <dbReference type="SAM" id="MobiDB-lite"/>
    </source>
</evidence>
<dbReference type="GeneID" id="94829827"/>
<dbReference type="VEuPathDB" id="TrichDB:TRFO_09887"/>
<comment type="caution">
    <text evidence="2">The sequence shown here is derived from an EMBL/GenBank/DDBJ whole genome shotgun (WGS) entry which is preliminary data.</text>
</comment>
<dbReference type="Proteomes" id="UP000179807">
    <property type="component" value="Unassembled WGS sequence"/>
</dbReference>
<evidence type="ECO:0000313" key="2">
    <source>
        <dbReference type="EMBL" id="OHS96507.1"/>
    </source>
</evidence>
<dbReference type="EMBL" id="MLAK01001171">
    <property type="protein sequence ID" value="OHS96507.1"/>
    <property type="molecule type" value="Genomic_DNA"/>
</dbReference>